<feature type="compositionally biased region" description="Low complexity" evidence="1">
    <location>
        <begin position="195"/>
        <end position="206"/>
    </location>
</feature>
<evidence type="ECO:0008006" key="3">
    <source>
        <dbReference type="Google" id="ProtNLM"/>
    </source>
</evidence>
<dbReference type="PANTHER" id="PTHR45730:SF108">
    <property type="entry name" value="PROTEIN LATE FLOWERING"/>
    <property type="match status" value="1"/>
</dbReference>
<dbReference type="AlphaFoldDB" id="A0A368PUU5"/>
<feature type="region of interest" description="Disordered" evidence="1">
    <location>
        <begin position="193"/>
        <end position="216"/>
    </location>
</feature>
<dbReference type="GO" id="GO:0003700">
    <property type="term" value="F:DNA-binding transcription factor activity"/>
    <property type="evidence" value="ECO:0007669"/>
    <property type="project" value="InterPro"/>
</dbReference>
<name>A0A368PUU5_SETIT</name>
<gene>
    <name evidence="2" type="ORF">SETIT_2G034900v2</name>
</gene>
<reference evidence="2" key="1">
    <citation type="journal article" date="2012" name="Nat. Biotechnol.">
        <title>Reference genome sequence of the model plant Setaria.</title>
        <authorList>
            <person name="Bennetzen J.L."/>
            <person name="Schmutz J."/>
            <person name="Wang H."/>
            <person name="Percifield R."/>
            <person name="Hawkins J."/>
            <person name="Pontaroli A.C."/>
            <person name="Estep M."/>
            <person name="Feng L."/>
            <person name="Vaughn J.N."/>
            <person name="Grimwood J."/>
            <person name="Jenkins J."/>
            <person name="Barry K."/>
            <person name="Lindquist E."/>
            <person name="Hellsten U."/>
            <person name="Deshpande S."/>
            <person name="Wang X."/>
            <person name="Wu X."/>
            <person name="Mitros T."/>
            <person name="Triplett J."/>
            <person name="Yang X."/>
            <person name="Ye C.Y."/>
            <person name="Mauro-Herrera M."/>
            <person name="Wang L."/>
            <person name="Li P."/>
            <person name="Sharma M."/>
            <person name="Sharma R."/>
            <person name="Ronald P.C."/>
            <person name="Panaud O."/>
            <person name="Kellogg E.A."/>
            <person name="Brutnell T.P."/>
            <person name="Doust A.N."/>
            <person name="Tuskan G.A."/>
            <person name="Rokhsar D."/>
            <person name="Devos K.M."/>
        </authorList>
    </citation>
    <scope>NUCLEOTIDE SEQUENCE [LARGE SCALE GENOMIC DNA]</scope>
    <source>
        <strain evidence="2">Yugu1</strain>
    </source>
</reference>
<dbReference type="KEGG" id="sita:101766560"/>
<dbReference type="OrthoDB" id="1915958at2759"/>
<dbReference type="PANTHER" id="PTHR45730">
    <property type="entry name" value="ZINC FINGER PROTEIN JAGGED"/>
    <property type="match status" value="1"/>
</dbReference>
<sequence length="216" mass="22490">MHIAAAISNFGKTKHDWSRLARQLGIGMEQQEPSSPPLQGAGLHLSLAVTPAAGGRRDELDEVAAAPTAYIAGKRVRLFPCLFCKKKFLKSQALGGQQNAHKKDRAAGGWNPYVYGHHEAAAAAAPPDALGGVAAAALSAVPIASHGEPLADVKLEVPDGGSPLFADHVLLPRAAAADPSAGVGMLNWRRTSRVSAPPESTAPSSSGYELDLELRL</sequence>
<accession>A0A368PUU5</accession>
<evidence type="ECO:0000313" key="2">
    <source>
        <dbReference type="EMBL" id="RCV09505.1"/>
    </source>
</evidence>
<evidence type="ECO:0000256" key="1">
    <source>
        <dbReference type="SAM" id="MobiDB-lite"/>
    </source>
</evidence>
<dbReference type="STRING" id="4555.A0A368PUU5"/>
<dbReference type="EMBL" id="CM003529">
    <property type="protein sequence ID" value="RCV09505.1"/>
    <property type="molecule type" value="Genomic_DNA"/>
</dbReference>
<reference evidence="2" key="2">
    <citation type="submission" date="2015-07" db="EMBL/GenBank/DDBJ databases">
        <authorList>
            <person name="Noorani M."/>
        </authorList>
    </citation>
    <scope>NUCLEOTIDE SEQUENCE</scope>
    <source>
        <strain evidence="2">Yugu1</strain>
    </source>
</reference>
<organism evidence="2">
    <name type="scientific">Setaria italica</name>
    <name type="common">Foxtail millet</name>
    <name type="synonym">Panicum italicum</name>
    <dbReference type="NCBI Taxonomy" id="4555"/>
    <lineage>
        <taxon>Eukaryota</taxon>
        <taxon>Viridiplantae</taxon>
        <taxon>Streptophyta</taxon>
        <taxon>Embryophyta</taxon>
        <taxon>Tracheophyta</taxon>
        <taxon>Spermatophyta</taxon>
        <taxon>Magnoliopsida</taxon>
        <taxon>Liliopsida</taxon>
        <taxon>Poales</taxon>
        <taxon>Poaceae</taxon>
        <taxon>PACMAD clade</taxon>
        <taxon>Panicoideae</taxon>
        <taxon>Panicodae</taxon>
        <taxon>Paniceae</taxon>
        <taxon>Cenchrinae</taxon>
        <taxon>Setaria</taxon>
    </lineage>
</organism>
<protein>
    <recommendedName>
        <fullName evidence="3">C2H2-type domain-containing protein</fullName>
    </recommendedName>
</protein>
<proteinExistence type="predicted"/>
<dbReference type="InterPro" id="IPR045320">
    <property type="entry name" value="JAGGED/SL1-like"/>
</dbReference>